<sequence length="213" mass="24401">MLNRIFIKPYVIIAVTCIEFDEQRTDGKWLNEFSNLNLNHNRNCLNSNTSFVQSESKFANNIGTRFKLPFPNDTLEKRKFFQSTIATSSSKTLMPLNASSSTASSTLSLHITAYENSFKDFTGYLEEFKKKNSVLIQKRENVEQSFTGSITSIFQSPFEFPRQQKEDKVNDPGVMQFKSTQQLLNPSQTFRPPQSSATFRAPLDPSRTFRPPQ</sequence>
<evidence type="ECO:0000313" key="2">
    <source>
        <dbReference type="WBParaSite" id="PS1159_v2.g7818.t1"/>
    </source>
</evidence>
<accession>A0AC35GSE1</accession>
<organism evidence="1 2">
    <name type="scientific">Panagrolaimus sp. PS1159</name>
    <dbReference type="NCBI Taxonomy" id="55785"/>
    <lineage>
        <taxon>Eukaryota</taxon>
        <taxon>Metazoa</taxon>
        <taxon>Ecdysozoa</taxon>
        <taxon>Nematoda</taxon>
        <taxon>Chromadorea</taxon>
        <taxon>Rhabditida</taxon>
        <taxon>Tylenchina</taxon>
        <taxon>Panagrolaimomorpha</taxon>
        <taxon>Panagrolaimoidea</taxon>
        <taxon>Panagrolaimidae</taxon>
        <taxon>Panagrolaimus</taxon>
    </lineage>
</organism>
<dbReference type="Proteomes" id="UP000887580">
    <property type="component" value="Unplaced"/>
</dbReference>
<evidence type="ECO:0000313" key="1">
    <source>
        <dbReference type="Proteomes" id="UP000887580"/>
    </source>
</evidence>
<reference evidence="2" key="1">
    <citation type="submission" date="2022-11" db="UniProtKB">
        <authorList>
            <consortium name="WormBaseParasite"/>
        </authorList>
    </citation>
    <scope>IDENTIFICATION</scope>
</reference>
<name>A0AC35GSE1_9BILA</name>
<dbReference type="WBParaSite" id="PS1159_v2.g7818.t1">
    <property type="protein sequence ID" value="PS1159_v2.g7818.t1"/>
    <property type="gene ID" value="PS1159_v2.g7818"/>
</dbReference>
<protein>
    <submittedName>
        <fullName evidence="2">Uncharacterized protein</fullName>
    </submittedName>
</protein>
<proteinExistence type="predicted"/>